<accession>A0A923KWD9</accession>
<dbReference type="RefSeq" id="WP_148566182.1">
    <property type="nucleotide sequence ID" value="NZ_RXYA01000003.1"/>
</dbReference>
<evidence type="ECO:0000256" key="7">
    <source>
        <dbReference type="SAM" id="Phobius"/>
    </source>
</evidence>
<dbReference type="InterPro" id="IPR036259">
    <property type="entry name" value="MFS_trans_sf"/>
</dbReference>
<feature type="transmembrane region" description="Helical" evidence="7">
    <location>
        <begin position="383"/>
        <end position="406"/>
    </location>
</feature>
<evidence type="ECO:0000256" key="1">
    <source>
        <dbReference type="ARBA" id="ARBA00004651"/>
    </source>
</evidence>
<dbReference type="AlphaFoldDB" id="A0A923KWD9"/>
<dbReference type="Gene3D" id="1.20.1250.20">
    <property type="entry name" value="MFS general substrate transporter like domains"/>
    <property type="match status" value="2"/>
</dbReference>
<reference evidence="9" key="1">
    <citation type="submission" date="2019-10" db="EMBL/GenBank/DDBJ databases">
        <authorList>
            <person name="Ross D.E."/>
            <person name="Gulliver D."/>
        </authorList>
    </citation>
    <scope>NUCLEOTIDE SEQUENCE</scope>
    <source>
        <strain evidence="9">DER-2019</strain>
    </source>
</reference>
<dbReference type="InterPro" id="IPR011701">
    <property type="entry name" value="MFS"/>
</dbReference>
<evidence type="ECO:0000256" key="6">
    <source>
        <dbReference type="ARBA" id="ARBA00023136"/>
    </source>
</evidence>
<feature type="transmembrane region" description="Helical" evidence="7">
    <location>
        <begin position="222"/>
        <end position="242"/>
    </location>
</feature>
<dbReference type="PANTHER" id="PTHR43124">
    <property type="entry name" value="PURINE EFFLUX PUMP PBUE"/>
    <property type="match status" value="1"/>
</dbReference>
<feature type="transmembrane region" description="Helical" evidence="7">
    <location>
        <begin position="287"/>
        <end position="307"/>
    </location>
</feature>
<comment type="caution">
    <text evidence="9">The sequence shown here is derived from an EMBL/GenBank/DDBJ whole genome shotgun (WGS) entry which is preliminary data.</text>
</comment>
<evidence type="ECO:0000256" key="3">
    <source>
        <dbReference type="ARBA" id="ARBA00022475"/>
    </source>
</evidence>
<dbReference type="PROSITE" id="PS50850">
    <property type="entry name" value="MFS"/>
    <property type="match status" value="1"/>
</dbReference>
<feature type="transmembrane region" description="Helical" evidence="7">
    <location>
        <begin position="254"/>
        <end position="275"/>
    </location>
</feature>
<keyword evidence="5 7" id="KW-1133">Transmembrane helix</keyword>
<dbReference type="InterPro" id="IPR050189">
    <property type="entry name" value="MFS_Efflux_Transporters"/>
</dbReference>
<evidence type="ECO:0000256" key="2">
    <source>
        <dbReference type="ARBA" id="ARBA00022448"/>
    </source>
</evidence>
<keyword evidence="3" id="KW-1003">Cell membrane</keyword>
<feature type="transmembrane region" description="Helical" evidence="7">
    <location>
        <begin position="313"/>
        <end position="335"/>
    </location>
</feature>
<dbReference type="SUPFAM" id="SSF103473">
    <property type="entry name" value="MFS general substrate transporter"/>
    <property type="match status" value="1"/>
</dbReference>
<protein>
    <submittedName>
        <fullName evidence="9">MFS transporter</fullName>
    </submittedName>
</protein>
<feature type="transmembrane region" description="Helical" evidence="7">
    <location>
        <begin position="79"/>
        <end position="98"/>
    </location>
</feature>
<reference evidence="9" key="2">
    <citation type="submission" date="2020-10" db="EMBL/GenBank/DDBJ databases">
        <title>Comparative genomics of the Acetobacterium genus.</title>
        <authorList>
            <person name="Marshall C."/>
            <person name="May H."/>
            <person name="Norman S."/>
        </authorList>
    </citation>
    <scope>NUCLEOTIDE SEQUENCE</scope>
    <source>
        <strain evidence="9">DER-2019</strain>
    </source>
</reference>
<dbReference type="GO" id="GO:0022857">
    <property type="term" value="F:transmembrane transporter activity"/>
    <property type="evidence" value="ECO:0007669"/>
    <property type="project" value="InterPro"/>
</dbReference>
<feature type="transmembrane region" description="Helical" evidence="7">
    <location>
        <begin position="104"/>
        <end position="123"/>
    </location>
</feature>
<comment type="subcellular location">
    <subcellularLocation>
        <location evidence="1">Cell membrane</location>
        <topology evidence="1">Multi-pass membrane protein</topology>
    </subcellularLocation>
</comment>
<gene>
    <name evidence="9" type="ORF">GH810_06500</name>
</gene>
<keyword evidence="2" id="KW-0813">Transport</keyword>
<feature type="transmembrane region" description="Helical" evidence="7">
    <location>
        <begin position="342"/>
        <end position="363"/>
    </location>
</feature>
<dbReference type="EMBL" id="WJBD01000006">
    <property type="protein sequence ID" value="MBC3887958.1"/>
    <property type="molecule type" value="Genomic_DNA"/>
</dbReference>
<name>A0A923KWD9_9FIRM</name>
<sequence>MTNKQSKIKKYVALFAIVLAASTIYELPYLSYTYYDLMLQALNITNTQMGLLMSVFGFVSMIGYFPGGYLADKISARRLIAFSLIGVGALGFFLSTFPAFPFVVIIYVLYGILSSVTFWAAMLKATRQLGDSSEQGRLFGMRESGTGLMPVLYGMIILFVFNTTGATYLSLRWVIIGYALLAILGGVFAWFGLEDNKQTDNPEEKTGASVRALSKVIKMPNLWLLGLVVFSAASIYASYSYITPYLTEFFGLSASTVVFLGLIRIYGMAVLGGLLSGFIADKIGSNIKVIFFIAIVPIICFSSFMLIPADPAYLTIFIVFMLAAGLSLFMIRGIYFAVIDELNIPLAISGTAMGFVSLIGFLPESYVYTLFGGWMDAYPGIGGYQHIFIYMSIVTTIGFISAGLLLRNLVKNKAAREIN</sequence>
<evidence type="ECO:0000313" key="9">
    <source>
        <dbReference type="EMBL" id="MBC3887958.1"/>
    </source>
</evidence>
<feature type="transmembrane region" description="Helical" evidence="7">
    <location>
        <begin position="12"/>
        <end position="30"/>
    </location>
</feature>
<feature type="transmembrane region" description="Helical" evidence="7">
    <location>
        <begin position="50"/>
        <end position="67"/>
    </location>
</feature>
<organism evidence="9 10">
    <name type="scientific">Acetobacterium paludosum</name>
    <dbReference type="NCBI Taxonomy" id="52693"/>
    <lineage>
        <taxon>Bacteria</taxon>
        <taxon>Bacillati</taxon>
        <taxon>Bacillota</taxon>
        <taxon>Clostridia</taxon>
        <taxon>Eubacteriales</taxon>
        <taxon>Eubacteriaceae</taxon>
        <taxon>Acetobacterium</taxon>
    </lineage>
</organism>
<dbReference type="PANTHER" id="PTHR43124:SF3">
    <property type="entry name" value="CHLORAMPHENICOL EFFLUX PUMP RV0191"/>
    <property type="match status" value="1"/>
</dbReference>
<evidence type="ECO:0000313" key="10">
    <source>
        <dbReference type="Proteomes" id="UP000616595"/>
    </source>
</evidence>
<evidence type="ECO:0000256" key="4">
    <source>
        <dbReference type="ARBA" id="ARBA00022692"/>
    </source>
</evidence>
<feature type="domain" description="Major facilitator superfamily (MFS) profile" evidence="8">
    <location>
        <begin position="12"/>
        <end position="410"/>
    </location>
</feature>
<feature type="transmembrane region" description="Helical" evidence="7">
    <location>
        <begin position="144"/>
        <end position="161"/>
    </location>
</feature>
<evidence type="ECO:0000259" key="8">
    <source>
        <dbReference type="PROSITE" id="PS50850"/>
    </source>
</evidence>
<dbReference type="GO" id="GO:0005886">
    <property type="term" value="C:plasma membrane"/>
    <property type="evidence" value="ECO:0007669"/>
    <property type="project" value="UniProtKB-SubCell"/>
</dbReference>
<keyword evidence="4 7" id="KW-0812">Transmembrane</keyword>
<dbReference type="Pfam" id="PF07690">
    <property type="entry name" value="MFS_1"/>
    <property type="match status" value="1"/>
</dbReference>
<proteinExistence type="predicted"/>
<evidence type="ECO:0000256" key="5">
    <source>
        <dbReference type="ARBA" id="ARBA00022989"/>
    </source>
</evidence>
<keyword evidence="10" id="KW-1185">Reference proteome</keyword>
<dbReference type="OrthoDB" id="9773404at2"/>
<feature type="transmembrane region" description="Helical" evidence="7">
    <location>
        <begin position="173"/>
        <end position="193"/>
    </location>
</feature>
<dbReference type="Proteomes" id="UP000616595">
    <property type="component" value="Unassembled WGS sequence"/>
</dbReference>
<keyword evidence="6 7" id="KW-0472">Membrane</keyword>
<dbReference type="InterPro" id="IPR020846">
    <property type="entry name" value="MFS_dom"/>
</dbReference>